<comment type="caution">
    <text evidence="1">The sequence shown here is derived from an EMBL/GenBank/DDBJ whole genome shotgun (WGS) entry which is preliminary data.</text>
</comment>
<dbReference type="Proteomes" id="UP000634136">
    <property type="component" value="Unassembled WGS sequence"/>
</dbReference>
<protein>
    <submittedName>
        <fullName evidence="1">Uncharacterized protein</fullName>
    </submittedName>
</protein>
<dbReference type="EMBL" id="JAAIUW010000004">
    <property type="protein sequence ID" value="KAF7835859.1"/>
    <property type="molecule type" value="Genomic_DNA"/>
</dbReference>
<keyword evidence="2" id="KW-1185">Reference proteome</keyword>
<organism evidence="1 2">
    <name type="scientific">Senna tora</name>
    <dbReference type="NCBI Taxonomy" id="362788"/>
    <lineage>
        <taxon>Eukaryota</taxon>
        <taxon>Viridiplantae</taxon>
        <taxon>Streptophyta</taxon>
        <taxon>Embryophyta</taxon>
        <taxon>Tracheophyta</taxon>
        <taxon>Spermatophyta</taxon>
        <taxon>Magnoliopsida</taxon>
        <taxon>eudicotyledons</taxon>
        <taxon>Gunneridae</taxon>
        <taxon>Pentapetalae</taxon>
        <taxon>rosids</taxon>
        <taxon>fabids</taxon>
        <taxon>Fabales</taxon>
        <taxon>Fabaceae</taxon>
        <taxon>Caesalpinioideae</taxon>
        <taxon>Cassia clade</taxon>
        <taxon>Senna</taxon>
    </lineage>
</organism>
<accession>A0A835CA22</accession>
<sequence length="142" mass="16343">MNLNEKEEDRSGHGRKWGELRVSHQTKALTKLLAEMEKVADVDALQVNEMDSGKSSDQVEIEKIITHNATELIDNNEMVRVLRDIQNVVPIKNKDGEAKEHIDLANKGKGLRGWKKVVRHKRDNLKAIVEVKVNKRENWNKM</sequence>
<proteinExistence type="predicted"/>
<name>A0A835CA22_9FABA</name>
<dbReference type="AlphaFoldDB" id="A0A835CA22"/>
<reference evidence="1" key="1">
    <citation type="submission" date="2020-09" db="EMBL/GenBank/DDBJ databases">
        <title>Genome-Enabled Discovery of Anthraquinone Biosynthesis in Senna tora.</title>
        <authorList>
            <person name="Kang S.-H."/>
            <person name="Pandey R.P."/>
            <person name="Lee C.-M."/>
            <person name="Sim J.-S."/>
            <person name="Jeong J.-T."/>
            <person name="Choi B.-S."/>
            <person name="Jung M."/>
            <person name="Ginzburg D."/>
            <person name="Zhao K."/>
            <person name="Won S.Y."/>
            <person name="Oh T.-J."/>
            <person name="Yu Y."/>
            <person name="Kim N.-H."/>
            <person name="Lee O.R."/>
            <person name="Lee T.-H."/>
            <person name="Bashyal P."/>
            <person name="Kim T.-S."/>
            <person name="Lee W.-H."/>
            <person name="Kawkins C."/>
            <person name="Kim C.-K."/>
            <person name="Kim J.S."/>
            <person name="Ahn B.O."/>
            <person name="Rhee S.Y."/>
            <person name="Sohng J.K."/>
        </authorList>
    </citation>
    <scope>NUCLEOTIDE SEQUENCE</scope>
    <source>
        <tissue evidence="1">Leaf</tissue>
    </source>
</reference>
<evidence type="ECO:0000313" key="2">
    <source>
        <dbReference type="Proteomes" id="UP000634136"/>
    </source>
</evidence>
<evidence type="ECO:0000313" key="1">
    <source>
        <dbReference type="EMBL" id="KAF7835859.1"/>
    </source>
</evidence>
<gene>
    <name evidence="1" type="ORF">G2W53_010718</name>
</gene>